<feature type="transmembrane region" description="Helical" evidence="1">
    <location>
        <begin position="235"/>
        <end position="258"/>
    </location>
</feature>
<dbReference type="EMBL" id="JBHRZH010000044">
    <property type="protein sequence ID" value="MFC3765925.1"/>
    <property type="molecule type" value="Genomic_DNA"/>
</dbReference>
<gene>
    <name evidence="2" type="ORF">ACFOUW_34175</name>
</gene>
<dbReference type="Pfam" id="PF06182">
    <property type="entry name" value="ABC2_membrane_6"/>
    <property type="match status" value="1"/>
</dbReference>
<name>A0ABV7YP68_9ACTN</name>
<dbReference type="PANTHER" id="PTHR36833:SF2">
    <property type="entry name" value="SLR0610 PROTEIN"/>
    <property type="match status" value="1"/>
</dbReference>
<feature type="transmembrane region" description="Helical" evidence="1">
    <location>
        <begin position="159"/>
        <end position="182"/>
    </location>
</feature>
<evidence type="ECO:0000256" key="1">
    <source>
        <dbReference type="SAM" id="Phobius"/>
    </source>
</evidence>
<dbReference type="RefSeq" id="WP_205119605.1">
    <property type="nucleotide sequence ID" value="NZ_JAFBCM010000001.1"/>
</dbReference>
<keyword evidence="1" id="KW-0812">Transmembrane</keyword>
<feature type="transmembrane region" description="Helical" evidence="1">
    <location>
        <begin position="34"/>
        <end position="58"/>
    </location>
</feature>
<reference evidence="3" key="1">
    <citation type="journal article" date="2019" name="Int. J. Syst. Evol. Microbiol.">
        <title>The Global Catalogue of Microorganisms (GCM) 10K type strain sequencing project: providing services to taxonomists for standard genome sequencing and annotation.</title>
        <authorList>
            <consortium name="The Broad Institute Genomics Platform"/>
            <consortium name="The Broad Institute Genome Sequencing Center for Infectious Disease"/>
            <person name="Wu L."/>
            <person name="Ma J."/>
        </authorList>
    </citation>
    <scope>NUCLEOTIDE SEQUENCE [LARGE SCALE GENOMIC DNA]</scope>
    <source>
        <strain evidence="3">CGMCC 4.7241</strain>
    </source>
</reference>
<sequence>MDRNWLAKQWRHLKLWRRFFAQAVVRETQFRAHFVSTLVVSIVQLGLGIVPILLLFGFTSDVRGWSQANVIVLVGIFQIVTGLIAAFVAPNLHRMTTYLTQGELDIVLVRPVSSQFYLTLRWINVAELGDVVLGLAVLVFGLVYSGASPNAGEILQTVVLAGCGLVLLSCVWSAMSYLAFWLQSVNPIGNIFIELLESGRYPLAFFPAGVRAFFTFAFPVGFASTFPAQAILGELGWLPVAGGVALSVVAVLLVRALWRLGLRNYASASS</sequence>
<feature type="transmembrane region" description="Helical" evidence="1">
    <location>
        <begin position="70"/>
        <end position="89"/>
    </location>
</feature>
<evidence type="ECO:0000313" key="2">
    <source>
        <dbReference type="EMBL" id="MFC3765925.1"/>
    </source>
</evidence>
<protein>
    <submittedName>
        <fullName evidence="2">ABC transporter permease</fullName>
    </submittedName>
</protein>
<dbReference type="PANTHER" id="PTHR36833">
    <property type="entry name" value="SLR0610 PROTEIN-RELATED"/>
    <property type="match status" value="1"/>
</dbReference>
<keyword evidence="3" id="KW-1185">Reference proteome</keyword>
<proteinExistence type="predicted"/>
<evidence type="ECO:0000313" key="3">
    <source>
        <dbReference type="Proteomes" id="UP001595699"/>
    </source>
</evidence>
<feature type="transmembrane region" description="Helical" evidence="1">
    <location>
        <begin position="128"/>
        <end position="147"/>
    </location>
</feature>
<feature type="transmembrane region" description="Helical" evidence="1">
    <location>
        <begin position="203"/>
        <end position="223"/>
    </location>
</feature>
<comment type="caution">
    <text evidence="2">The sequence shown here is derived from an EMBL/GenBank/DDBJ whole genome shotgun (WGS) entry which is preliminary data.</text>
</comment>
<dbReference type="InterPro" id="IPR010390">
    <property type="entry name" value="ABC-2_transporter-like"/>
</dbReference>
<organism evidence="2 3">
    <name type="scientific">Tenggerimyces flavus</name>
    <dbReference type="NCBI Taxonomy" id="1708749"/>
    <lineage>
        <taxon>Bacteria</taxon>
        <taxon>Bacillati</taxon>
        <taxon>Actinomycetota</taxon>
        <taxon>Actinomycetes</taxon>
        <taxon>Propionibacteriales</taxon>
        <taxon>Nocardioidaceae</taxon>
        <taxon>Tenggerimyces</taxon>
    </lineage>
</organism>
<dbReference type="Proteomes" id="UP001595699">
    <property type="component" value="Unassembled WGS sequence"/>
</dbReference>
<accession>A0ABV7YP68</accession>
<keyword evidence="1" id="KW-1133">Transmembrane helix</keyword>
<keyword evidence="1" id="KW-0472">Membrane</keyword>